<dbReference type="Gene3D" id="1.10.287.130">
    <property type="match status" value="1"/>
</dbReference>
<dbReference type="InterPro" id="IPR004358">
    <property type="entry name" value="Sig_transdc_His_kin-like_C"/>
</dbReference>
<reference evidence="15" key="1">
    <citation type="journal article" date="2019" name="Int. J. Syst. Evol. Microbiol.">
        <title>The Global Catalogue of Microorganisms (GCM) 10K type strain sequencing project: providing services to taxonomists for standard genome sequencing and annotation.</title>
        <authorList>
            <consortium name="The Broad Institute Genomics Platform"/>
            <consortium name="The Broad Institute Genome Sequencing Center for Infectious Disease"/>
            <person name="Wu L."/>
            <person name="Ma J."/>
        </authorList>
    </citation>
    <scope>NUCLEOTIDE SEQUENCE [LARGE SCALE GENOMIC DNA]</scope>
    <source>
        <strain evidence="15">NBRC 102122</strain>
    </source>
</reference>
<name>A0ABQ5ZLA8_9HYPH</name>
<keyword evidence="5" id="KW-0808">Transferase</keyword>
<accession>A0ABQ5ZLA8</accession>
<keyword evidence="4" id="KW-0597">Phosphoprotein</keyword>
<dbReference type="Pfam" id="PF00512">
    <property type="entry name" value="HisKA"/>
    <property type="match status" value="1"/>
</dbReference>
<comment type="subcellular location">
    <subcellularLocation>
        <location evidence="2">Membrane</location>
    </subcellularLocation>
</comment>
<evidence type="ECO:0000256" key="2">
    <source>
        <dbReference type="ARBA" id="ARBA00004370"/>
    </source>
</evidence>
<dbReference type="SMART" id="SM00387">
    <property type="entry name" value="HATPase_c"/>
    <property type="match status" value="1"/>
</dbReference>
<dbReference type="Pfam" id="PF02518">
    <property type="entry name" value="HATPase_c"/>
    <property type="match status" value="1"/>
</dbReference>
<dbReference type="InterPro" id="IPR003594">
    <property type="entry name" value="HATPase_dom"/>
</dbReference>
<evidence type="ECO:0000259" key="13">
    <source>
        <dbReference type="PROSITE" id="PS50885"/>
    </source>
</evidence>
<dbReference type="Gene3D" id="3.30.565.10">
    <property type="entry name" value="Histidine kinase-like ATPase, C-terminal domain"/>
    <property type="match status" value="1"/>
</dbReference>
<dbReference type="SUPFAM" id="SSF55874">
    <property type="entry name" value="ATPase domain of HSP90 chaperone/DNA topoisomerase II/histidine kinase"/>
    <property type="match status" value="1"/>
</dbReference>
<dbReference type="InterPro" id="IPR050428">
    <property type="entry name" value="TCS_sensor_his_kinase"/>
</dbReference>
<dbReference type="Pfam" id="PF08521">
    <property type="entry name" value="2CSK_N"/>
    <property type="match status" value="1"/>
</dbReference>
<dbReference type="CDD" id="cd00082">
    <property type="entry name" value="HisKA"/>
    <property type="match status" value="1"/>
</dbReference>
<organism evidence="14 15">
    <name type="scientific">Shinella yambaruensis</name>
    <dbReference type="NCBI Taxonomy" id="415996"/>
    <lineage>
        <taxon>Bacteria</taxon>
        <taxon>Pseudomonadati</taxon>
        <taxon>Pseudomonadota</taxon>
        <taxon>Alphaproteobacteria</taxon>
        <taxon>Hyphomicrobiales</taxon>
        <taxon>Rhizobiaceae</taxon>
        <taxon>Shinella</taxon>
    </lineage>
</organism>
<dbReference type="InterPro" id="IPR005467">
    <property type="entry name" value="His_kinase_dom"/>
</dbReference>
<comment type="catalytic activity">
    <reaction evidence="1">
        <text>ATP + protein L-histidine = ADP + protein N-phospho-L-histidine.</text>
        <dbReference type="EC" id="2.7.13.3"/>
    </reaction>
</comment>
<dbReference type="EMBL" id="BSOP01000030">
    <property type="protein sequence ID" value="GLR52415.1"/>
    <property type="molecule type" value="Genomic_DNA"/>
</dbReference>
<evidence type="ECO:0000256" key="7">
    <source>
        <dbReference type="ARBA" id="ARBA00022777"/>
    </source>
</evidence>
<evidence type="ECO:0000256" key="3">
    <source>
        <dbReference type="ARBA" id="ARBA00012438"/>
    </source>
</evidence>
<keyword evidence="15" id="KW-1185">Reference proteome</keyword>
<gene>
    <name evidence="14" type="primary">tctE</name>
    <name evidence="14" type="ORF">GCM10007923_36290</name>
</gene>
<keyword evidence="7 14" id="KW-0418">Kinase</keyword>
<evidence type="ECO:0000313" key="15">
    <source>
        <dbReference type="Proteomes" id="UP001156702"/>
    </source>
</evidence>
<proteinExistence type="predicted"/>
<dbReference type="PANTHER" id="PTHR45436">
    <property type="entry name" value="SENSOR HISTIDINE KINASE YKOH"/>
    <property type="match status" value="1"/>
</dbReference>
<feature type="transmembrane region" description="Helical" evidence="11">
    <location>
        <begin position="167"/>
        <end position="186"/>
    </location>
</feature>
<dbReference type="Proteomes" id="UP001156702">
    <property type="component" value="Unassembled WGS sequence"/>
</dbReference>
<comment type="caution">
    <text evidence="14">The sequence shown here is derived from an EMBL/GenBank/DDBJ whole genome shotgun (WGS) entry which is preliminary data.</text>
</comment>
<dbReference type="SMART" id="SM00388">
    <property type="entry name" value="HisKA"/>
    <property type="match status" value="1"/>
</dbReference>
<keyword evidence="6 11" id="KW-0812">Transmembrane</keyword>
<dbReference type="PRINTS" id="PR00344">
    <property type="entry name" value="BCTRLSENSOR"/>
</dbReference>
<dbReference type="InterPro" id="IPR036097">
    <property type="entry name" value="HisK_dim/P_sf"/>
</dbReference>
<dbReference type="EC" id="2.7.13.3" evidence="3"/>
<keyword evidence="10 11" id="KW-0472">Membrane</keyword>
<keyword evidence="8 11" id="KW-1133">Transmembrane helix</keyword>
<dbReference type="InterPro" id="IPR013727">
    <property type="entry name" value="2CSK_N"/>
</dbReference>
<dbReference type="PROSITE" id="PS50885">
    <property type="entry name" value="HAMP"/>
    <property type="match status" value="1"/>
</dbReference>
<evidence type="ECO:0000256" key="6">
    <source>
        <dbReference type="ARBA" id="ARBA00022692"/>
    </source>
</evidence>
<evidence type="ECO:0000259" key="12">
    <source>
        <dbReference type="PROSITE" id="PS50109"/>
    </source>
</evidence>
<dbReference type="InterPro" id="IPR003660">
    <property type="entry name" value="HAMP_dom"/>
</dbReference>
<dbReference type="PROSITE" id="PS50109">
    <property type="entry name" value="HIS_KIN"/>
    <property type="match status" value="1"/>
</dbReference>
<dbReference type="SUPFAM" id="SSF47384">
    <property type="entry name" value="Homodimeric domain of signal transducing histidine kinase"/>
    <property type="match status" value="1"/>
</dbReference>
<dbReference type="PANTHER" id="PTHR45436:SF1">
    <property type="entry name" value="SENSOR PROTEIN QSEC"/>
    <property type="match status" value="1"/>
</dbReference>
<evidence type="ECO:0000256" key="11">
    <source>
        <dbReference type="SAM" id="Phobius"/>
    </source>
</evidence>
<evidence type="ECO:0000256" key="5">
    <source>
        <dbReference type="ARBA" id="ARBA00022679"/>
    </source>
</evidence>
<evidence type="ECO:0000256" key="9">
    <source>
        <dbReference type="ARBA" id="ARBA00023012"/>
    </source>
</evidence>
<protein>
    <recommendedName>
        <fullName evidence="3">histidine kinase</fullName>
        <ecNumber evidence="3">2.7.13.3</ecNumber>
    </recommendedName>
</protein>
<dbReference type="GO" id="GO:0016301">
    <property type="term" value="F:kinase activity"/>
    <property type="evidence" value="ECO:0007669"/>
    <property type="project" value="UniProtKB-KW"/>
</dbReference>
<sequence>MARLSIERRLLITTACLFLVIGSVLALTVRAYARRAADEAFDRVLTASALSIADTVAIEEGAVAVDIPYSAFAILGTSRLNRVFYRITAPDGSLVTGSPTLGLDIPASANETLHLHDAVYRGEPVRIAAVQRYRADTVTGTGGWIGIQVAETREARRELAGQLTLNGMLPAVAIALLACGLILASVRSAFSPLRLIESNLRSRRPSDLSRIETEVPVEVSALVSALNDFMDRLGSVLDGVKRVTADAAHQLRTPLAAIQAQAEVALEEAAGERVKRRLTRIHHNAREAGLLANQLLSDATTLHRLETQEREAVDVGQSVQDALQMLRAESAYAGLMQSLALHMEGSALHVMAEPVVLREMVRNIVENAFIHAPGPTLVRLFERQGQAVLQVMDRGPGIPDSAKGRVFQRFVRADHRSAGSGLGLAIAKDVAVAFGGAITVADREGGGLVVEVVLPVVRERTG</sequence>
<feature type="domain" description="Histidine kinase" evidence="12">
    <location>
        <begin position="246"/>
        <end position="458"/>
    </location>
</feature>
<keyword evidence="9" id="KW-0902">Two-component regulatory system</keyword>
<evidence type="ECO:0000256" key="10">
    <source>
        <dbReference type="ARBA" id="ARBA00023136"/>
    </source>
</evidence>
<evidence type="ECO:0000256" key="1">
    <source>
        <dbReference type="ARBA" id="ARBA00000085"/>
    </source>
</evidence>
<dbReference type="InterPro" id="IPR003661">
    <property type="entry name" value="HisK_dim/P_dom"/>
</dbReference>
<dbReference type="RefSeq" id="WP_244768732.1">
    <property type="nucleotide sequence ID" value="NZ_BSOP01000030.1"/>
</dbReference>
<feature type="domain" description="HAMP" evidence="13">
    <location>
        <begin position="187"/>
        <end position="238"/>
    </location>
</feature>
<dbReference type="InterPro" id="IPR036890">
    <property type="entry name" value="HATPase_C_sf"/>
</dbReference>
<evidence type="ECO:0000313" key="14">
    <source>
        <dbReference type="EMBL" id="GLR52415.1"/>
    </source>
</evidence>
<evidence type="ECO:0000256" key="8">
    <source>
        <dbReference type="ARBA" id="ARBA00022989"/>
    </source>
</evidence>
<evidence type="ECO:0000256" key="4">
    <source>
        <dbReference type="ARBA" id="ARBA00022553"/>
    </source>
</evidence>